<evidence type="ECO:0000313" key="1">
    <source>
        <dbReference type="EMBL" id="KAF0728788.1"/>
    </source>
</evidence>
<accession>A0A6G0WN48</accession>
<dbReference type="AlphaFoldDB" id="A0A6G0WN48"/>
<evidence type="ECO:0000313" key="2">
    <source>
        <dbReference type="Proteomes" id="UP000481153"/>
    </source>
</evidence>
<keyword evidence="2" id="KW-1185">Reference proteome</keyword>
<sequence length="163" mass="18448">MSVCHAVNLPDDYQCISRSCPSDEVAHFAWKAFKNTSNNGVRSGATIPRSVLDSVEAGMAFRATLTSKRGSLNRRGDGDILVYSIVRTIERIDLDMAVKRNLRDDIHDRFDHCILWPRHFDLGNNSQMTRQVEPSLYVKLGMTLFSLQFCYCIHGLTALKVHC</sequence>
<dbReference type="Proteomes" id="UP000481153">
    <property type="component" value="Unassembled WGS sequence"/>
</dbReference>
<protein>
    <submittedName>
        <fullName evidence="1">Uncharacterized protein</fullName>
    </submittedName>
</protein>
<name>A0A6G0WN48_9STRA</name>
<comment type="caution">
    <text evidence="1">The sequence shown here is derived from an EMBL/GenBank/DDBJ whole genome shotgun (WGS) entry which is preliminary data.</text>
</comment>
<proteinExistence type="predicted"/>
<organism evidence="1 2">
    <name type="scientific">Aphanomyces euteiches</name>
    <dbReference type="NCBI Taxonomy" id="100861"/>
    <lineage>
        <taxon>Eukaryota</taxon>
        <taxon>Sar</taxon>
        <taxon>Stramenopiles</taxon>
        <taxon>Oomycota</taxon>
        <taxon>Saprolegniomycetes</taxon>
        <taxon>Saprolegniales</taxon>
        <taxon>Verrucalvaceae</taxon>
        <taxon>Aphanomyces</taxon>
    </lineage>
</organism>
<dbReference type="EMBL" id="VJMJ01000172">
    <property type="protein sequence ID" value="KAF0728788.1"/>
    <property type="molecule type" value="Genomic_DNA"/>
</dbReference>
<reference evidence="1 2" key="1">
    <citation type="submission" date="2019-07" db="EMBL/GenBank/DDBJ databases">
        <title>Genomics analysis of Aphanomyces spp. identifies a new class of oomycete effector associated with host adaptation.</title>
        <authorList>
            <person name="Gaulin E."/>
        </authorList>
    </citation>
    <scope>NUCLEOTIDE SEQUENCE [LARGE SCALE GENOMIC DNA]</scope>
    <source>
        <strain evidence="1 2">ATCC 201684</strain>
    </source>
</reference>
<gene>
    <name evidence="1" type="ORF">Ae201684_013360</name>
</gene>